<dbReference type="InterPro" id="IPR015946">
    <property type="entry name" value="KH_dom-like_a/b"/>
</dbReference>
<dbReference type="Gene3D" id="3.30.1480.10">
    <property type="entry name" value="NusA, N-terminal domain"/>
    <property type="match status" value="1"/>
</dbReference>
<sequence length="412" mass="46578">MNQEFIYALNQIAEEKKIDKGAVLEATEAALAAAYRKDYGKPSQIVKCQIDPDKGKTTFWMEKNIVEEVADENSEITIEDAKKEVKEKKAELVGGKKFEIEGAIKYDLPTHEDFGRIAAQTAKQVIIQRLKEVERETVFNEFKNLEGKMVNGVIQQIEGGNVVVDLGRINGIMFPSEQITGEYYRVGQRTKVILSKVEKTNKGSQILVSRAHEDLIRYLFMIEVPEIEAGTVEIMGIAREAGVRTKMSVRALQEGVDPVGSCVGQRGTRVQAVLSEIGNEKIDIILWSEDPETYIINSLSPAKIEEVVVDNKTKEAMVYVDAEQLSLAIGKNGQNVRLASKLTEWKIDVLDIAEKPIKQEKKKLKKEETKKPKEDEVEEEKEEKPTKKKTVKKKKEEKPKKVTKKKTEEEKE</sequence>
<evidence type="ECO:0000256" key="4">
    <source>
        <dbReference type="ARBA" id="ARBA00022884"/>
    </source>
</evidence>
<feature type="region of interest" description="Disordered" evidence="8">
    <location>
        <begin position="361"/>
        <end position="412"/>
    </location>
</feature>
<dbReference type="Pfam" id="PF26594">
    <property type="entry name" value="KH_NusA_2nd"/>
    <property type="match status" value="1"/>
</dbReference>
<dbReference type="Gene3D" id="3.30.300.20">
    <property type="match status" value="2"/>
</dbReference>
<feature type="domain" description="S1 motif" evidence="9">
    <location>
        <begin position="147"/>
        <end position="211"/>
    </location>
</feature>
<keyword evidence="4 7" id="KW-0694">RNA-binding</keyword>
<dbReference type="InterPro" id="IPR010213">
    <property type="entry name" value="TF_NusA"/>
</dbReference>
<comment type="similarity">
    <text evidence="7">Belongs to the NusA family.</text>
</comment>
<dbReference type="InterPro" id="IPR009019">
    <property type="entry name" value="KH_sf_prok-type"/>
</dbReference>
<keyword evidence="5 7" id="KW-0805">Transcription regulation</keyword>
<dbReference type="EMBL" id="DSYQ01000003">
    <property type="protein sequence ID" value="HGT70786.1"/>
    <property type="molecule type" value="Genomic_DNA"/>
</dbReference>
<dbReference type="FunFam" id="3.30.300.20:FF:000002">
    <property type="entry name" value="Transcription termination/antitermination protein NusA"/>
    <property type="match status" value="1"/>
</dbReference>
<evidence type="ECO:0000256" key="3">
    <source>
        <dbReference type="ARBA" id="ARBA00022814"/>
    </source>
</evidence>
<dbReference type="InterPro" id="IPR013735">
    <property type="entry name" value="TF_NusA_N"/>
</dbReference>
<comment type="subcellular location">
    <subcellularLocation>
        <location evidence="7">Cytoplasm</location>
    </subcellularLocation>
</comment>
<keyword evidence="2 7" id="KW-0963">Cytoplasm</keyword>
<dbReference type="FunFam" id="3.30.300.20:FF:000005">
    <property type="entry name" value="Transcription termination/antitermination protein NusA"/>
    <property type="match status" value="1"/>
</dbReference>
<dbReference type="GO" id="GO:0031564">
    <property type="term" value="P:transcription antitermination"/>
    <property type="evidence" value="ECO:0007669"/>
    <property type="project" value="UniProtKB-UniRule"/>
</dbReference>
<comment type="caution">
    <text evidence="10">The sequence shown here is derived from an EMBL/GenBank/DDBJ whole genome shotgun (WGS) entry which is preliminary data.</text>
</comment>
<dbReference type="InterPro" id="IPR003029">
    <property type="entry name" value="S1_domain"/>
</dbReference>
<dbReference type="SUPFAM" id="SSF69705">
    <property type="entry name" value="Transcription factor NusA, N-terminal domain"/>
    <property type="match status" value="1"/>
</dbReference>
<evidence type="ECO:0000256" key="1">
    <source>
        <dbReference type="ARBA" id="ARBA00022472"/>
    </source>
</evidence>
<evidence type="ECO:0000256" key="5">
    <source>
        <dbReference type="ARBA" id="ARBA00023015"/>
    </source>
</evidence>
<evidence type="ECO:0000256" key="8">
    <source>
        <dbReference type="SAM" id="MobiDB-lite"/>
    </source>
</evidence>
<dbReference type="SUPFAM" id="SSF50249">
    <property type="entry name" value="Nucleic acid-binding proteins"/>
    <property type="match status" value="1"/>
</dbReference>
<dbReference type="SMART" id="SM00316">
    <property type="entry name" value="S1"/>
    <property type="match status" value="1"/>
</dbReference>
<dbReference type="InterPro" id="IPR030842">
    <property type="entry name" value="TF_NusA_bacterial"/>
</dbReference>
<keyword evidence="6 7" id="KW-0804">Transcription</keyword>
<comment type="subunit">
    <text evidence="7">Monomer. Binds directly to the core enzyme of the DNA-dependent RNA polymerase and to nascent RNA.</text>
</comment>
<dbReference type="Gene3D" id="2.40.50.140">
    <property type="entry name" value="Nucleic acid-binding proteins"/>
    <property type="match status" value="1"/>
</dbReference>
<feature type="compositionally biased region" description="Basic and acidic residues" evidence="8">
    <location>
        <begin position="394"/>
        <end position="412"/>
    </location>
</feature>
<dbReference type="PROSITE" id="PS50126">
    <property type="entry name" value="S1"/>
    <property type="match status" value="1"/>
</dbReference>
<proteinExistence type="inferred from homology"/>
<dbReference type="SMART" id="SM00322">
    <property type="entry name" value="KH"/>
    <property type="match status" value="2"/>
</dbReference>
<dbReference type="PANTHER" id="PTHR22648">
    <property type="entry name" value="TRANSCRIPTION TERMINATION FACTOR NUSA"/>
    <property type="match status" value="1"/>
</dbReference>
<evidence type="ECO:0000313" key="10">
    <source>
        <dbReference type="EMBL" id="HGT70786.1"/>
    </source>
</evidence>
<keyword evidence="1 7" id="KW-0806">Transcription termination</keyword>
<dbReference type="InterPro" id="IPR058582">
    <property type="entry name" value="KH_NusA_2nd"/>
</dbReference>
<dbReference type="Pfam" id="PF13184">
    <property type="entry name" value="KH_NusA_1st"/>
    <property type="match status" value="1"/>
</dbReference>
<dbReference type="HAMAP" id="MF_00945_B">
    <property type="entry name" value="NusA_B"/>
    <property type="match status" value="1"/>
</dbReference>
<dbReference type="GO" id="GO:0006353">
    <property type="term" value="P:DNA-templated transcription termination"/>
    <property type="evidence" value="ECO:0007669"/>
    <property type="project" value="UniProtKB-UniRule"/>
</dbReference>
<dbReference type="GO" id="GO:0003700">
    <property type="term" value="F:DNA-binding transcription factor activity"/>
    <property type="evidence" value="ECO:0007669"/>
    <property type="project" value="InterPro"/>
</dbReference>
<dbReference type="InterPro" id="IPR025249">
    <property type="entry name" value="TF_NusA_KH_1st"/>
</dbReference>
<evidence type="ECO:0000256" key="6">
    <source>
        <dbReference type="ARBA" id="ARBA00023163"/>
    </source>
</evidence>
<dbReference type="InterPro" id="IPR004087">
    <property type="entry name" value="KH_dom"/>
</dbReference>
<dbReference type="GO" id="GO:0005829">
    <property type="term" value="C:cytosol"/>
    <property type="evidence" value="ECO:0007669"/>
    <property type="project" value="TreeGrafter"/>
</dbReference>
<gene>
    <name evidence="7 10" type="primary">nusA</name>
    <name evidence="10" type="ORF">ENT43_00820</name>
</gene>
<protein>
    <recommendedName>
        <fullName evidence="7">Transcription termination/antitermination protein NusA</fullName>
    </recommendedName>
</protein>
<dbReference type="NCBIfam" id="TIGR01953">
    <property type="entry name" value="NusA"/>
    <property type="match status" value="1"/>
</dbReference>
<evidence type="ECO:0000256" key="2">
    <source>
        <dbReference type="ARBA" id="ARBA00022490"/>
    </source>
</evidence>
<keyword evidence="3 7" id="KW-0889">Transcription antitermination</keyword>
<dbReference type="InterPro" id="IPR036555">
    <property type="entry name" value="NusA_N_sf"/>
</dbReference>
<dbReference type="PANTHER" id="PTHR22648:SF0">
    <property type="entry name" value="TRANSCRIPTION TERMINATION_ANTITERMINATION PROTEIN NUSA"/>
    <property type="match status" value="1"/>
</dbReference>
<reference evidence="10" key="1">
    <citation type="journal article" date="2020" name="mSystems">
        <title>Genome- and Community-Level Interaction Insights into Carbon Utilization and Element Cycling Functions of Hydrothermarchaeota in Hydrothermal Sediment.</title>
        <authorList>
            <person name="Zhou Z."/>
            <person name="Liu Y."/>
            <person name="Xu W."/>
            <person name="Pan J."/>
            <person name="Luo Z.H."/>
            <person name="Li M."/>
        </authorList>
    </citation>
    <scope>NUCLEOTIDE SEQUENCE [LARGE SCALE GENOMIC DNA]</scope>
    <source>
        <strain evidence="10">SpSt-579</strain>
    </source>
</reference>
<evidence type="ECO:0000256" key="7">
    <source>
        <dbReference type="HAMAP-Rule" id="MF_00945"/>
    </source>
</evidence>
<evidence type="ECO:0000259" key="9">
    <source>
        <dbReference type="PROSITE" id="PS50126"/>
    </source>
</evidence>
<accession>A0A7C4M550</accession>
<dbReference type="CDD" id="cd04455">
    <property type="entry name" value="S1_NusA"/>
    <property type="match status" value="1"/>
</dbReference>
<dbReference type="Pfam" id="PF08529">
    <property type="entry name" value="NusA_N"/>
    <property type="match status" value="1"/>
</dbReference>
<feature type="compositionally biased region" description="Basic and acidic residues" evidence="8">
    <location>
        <begin position="361"/>
        <end position="374"/>
    </location>
</feature>
<dbReference type="InterPro" id="IPR012340">
    <property type="entry name" value="NA-bd_OB-fold"/>
</dbReference>
<dbReference type="CDD" id="cd22529">
    <property type="entry name" value="KH-II_NusA_rpt2"/>
    <property type="match status" value="1"/>
</dbReference>
<dbReference type="AlphaFoldDB" id="A0A7C4M550"/>
<name>A0A7C4M550_UNCC3</name>
<dbReference type="CDD" id="cd02134">
    <property type="entry name" value="KH-II_NusA_rpt1"/>
    <property type="match status" value="1"/>
</dbReference>
<dbReference type="SUPFAM" id="SSF54814">
    <property type="entry name" value="Prokaryotic type KH domain (KH-domain type II)"/>
    <property type="match status" value="2"/>
</dbReference>
<comment type="function">
    <text evidence="7">Participates in both transcription termination and antitermination.</text>
</comment>
<dbReference type="GO" id="GO:0003723">
    <property type="term" value="F:RNA binding"/>
    <property type="evidence" value="ECO:0007669"/>
    <property type="project" value="UniProtKB-UniRule"/>
</dbReference>
<organism evidence="10">
    <name type="scientific">candidate division CPR3 bacterium</name>
    <dbReference type="NCBI Taxonomy" id="2268181"/>
    <lineage>
        <taxon>Bacteria</taxon>
        <taxon>Bacteria division CPR3</taxon>
    </lineage>
</organism>